<keyword evidence="1" id="KW-1133">Transmembrane helix</keyword>
<protein>
    <submittedName>
        <fullName evidence="2">Uncharacterized protein</fullName>
    </submittedName>
</protein>
<dbReference type="Proteomes" id="UP000093352">
    <property type="component" value="Unassembled WGS sequence"/>
</dbReference>
<comment type="caution">
    <text evidence="2">The sequence shown here is derived from an EMBL/GenBank/DDBJ whole genome shotgun (WGS) entry which is preliminary data.</text>
</comment>
<dbReference type="EMBL" id="MBEW02000009">
    <property type="protein sequence ID" value="RDY21257.1"/>
    <property type="molecule type" value="Genomic_DNA"/>
</dbReference>
<accession>A0A371IL92</accession>
<organism evidence="2 3">
    <name type="scientific">Criibacterium bergeronii</name>
    <dbReference type="NCBI Taxonomy" id="1871336"/>
    <lineage>
        <taxon>Bacteria</taxon>
        <taxon>Bacillati</taxon>
        <taxon>Bacillota</taxon>
        <taxon>Clostridia</taxon>
        <taxon>Peptostreptococcales</taxon>
        <taxon>Filifactoraceae</taxon>
        <taxon>Criibacterium</taxon>
    </lineage>
</organism>
<dbReference type="AlphaFoldDB" id="A0A371IL92"/>
<keyword evidence="1" id="KW-0472">Membrane</keyword>
<gene>
    <name evidence="2" type="ORF">BBG48_005590</name>
</gene>
<proteinExistence type="predicted"/>
<sequence>MSKNEEQEIRYCKNCGCELVSTNKHKLCDNCRRERNANVRNGVLGVGGTLASIALFVVTKGKHGGSGNKV</sequence>
<evidence type="ECO:0000313" key="3">
    <source>
        <dbReference type="Proteomes" id="UP000093352"/>
    </source>
</evidence>
<evidence type="ECO:0000313" key="2">
    <source>
        <dbReference type="EMBL" id="RDY21257.1"/>
    </source>
</evidence>
<keyword evidence="1" id="KW-0812">Transmembrane</keyword>
<feature type="transmembrane region" description="Helical" evidence="1">
    <location>
        <begin position="42"/>
        <end position="59"/>
    </location>
</feature>
<keyword evidence="3" id="KW-1185">Reference proteome</keyword>
<dbReference type="RefSeq" id="WP_068912732.1">
    <property type="nucleotide sequence ID" value="NZ_MBEW02000009.1"/>
</dbReference>
<reference evidence="2 3" key="1">
    <citation type="journal article" date="2016" name="Genome Announc.">
        <title>Draft Genome Sequence of Criibacterium bergeronii gen. nov., sp. nov., Strain CCRI-22567T, Isolated from a Vaginal Sample from a Woman with Bacterial Vaginosis.</title>
        <authorList>
            <person name="Maheux A.F."/>
            <person name="Berube E."/>
            <person name="Boudreau D.K."/>
            <person name="Raymond F."/>
            <person name="Corbeil J."/>
            <person name="Roy P.H."/>
            <person name="Boissinot M."/>
            <person name="Omar R.F."/>
        </authorList>
    </citation>
    <scope>NUCLEOTIDE SEQUENCE [LARGE SCALE GENOMIC DNA]</scope>
    <source>
        <strain evidence="2 3">CCRI-22567</strain>
    </source>
</reference>
<evidence type="ECO:0000256" key="1">
    <source>
        <dbReference type="SAM" id="Phobius"/>
    </source>
</evidence>
<name>A0A371IL92_9FIRM</name>